<protein>
    <submittedName>
        <fullName evidence="2">Putative secreted protein</fullName>
    </submittedName>
</protein>
<keyword evidence="1" id="KW-0732">Signal</keyword>
<reference evidence="2" key="1">
    <citation type="submission" date="2019-12" db="EMBL/GenBank/DDBJ databases">
        <title>An insight into the sialome of adult female Ixodes ricinus ticks feeding for 6 days.</title>
        <authorList>
            <person name="Perner J."/>
            <person name="Ribeiro J.M.C."/>
        </authorList>
    </citation>
    <scope>NUCLEOTIDE SEQUENCE</scope>
    <source>
        <strain evidence="2">Semi-engorged</strain>
        <tissue evidence="2">Salivary glands</tissue>
    </source>
</reference>
<organism evidence="2">
    <name type="scientific">Ixodes ricinus</name>
    <name type="common">Common tick</name>
    <name type="synonym">Acarus ricinus</name>
    <dbReference type="NCBI Taxonomy" id="34613"/>
    <lineage>
        <taxon>Eukaryota</taxon>
        <taxon>Metazoa</taxon>
        <taxon>Ecdysozoa</taxon>
        <taxon>Arthropoda</taxon>
        <taxon>Chelicerata</taxon>
        <taxon>Arachnida</taxon>
        <taxon>Acari</taxon>
        <taxon>Parasitiformes</taxon>
        <taxon>Ixodida</taxon>
        <taxon>Ixodoidea</taxon>
        <taxon>Ixodidae</taxon>
        <taxon>Ixodinae</taxon>
        <taxon>Ixodes</taxon>
    </lineage>
</organism>
<evidence type="ECO:0000256" key="1">
    <source>
        <dbReference type="SAM" id="SignalP"/>
    </source>
</evidence>
<dbReference type="EMBL" id="GIFC01007137">
    <property type="protein sequence ID" value="MXU89220.1"/>
    <property type="molecule type" value="Transcribed_RNA"/>
</dbReference>
<proteinExistence type="predicted"/>
<dbReference type="AlphaFoldDB" id="A0A6B0UGY3"/>
<feature type="chain" id="PRO_5025354495" evidence="1">
    <location>
        <begin position="20"/>
        <end position="106"/>
    </location>
</feature>
<evidence type="ECO:0000313" key="2">
    <source>
        <dbReference type="EMBL" id="MXU89220.1"/>
    </source>
</evidence>
<name>A0A6B0UGY3_IXORI</name>
<sequence>MACLYRSLLFFSLIHLCSWVESTWKAAMRPPFFWMFITVLALRTTSIMPTCFPVERQAYGIILRSSPSFCQMLSIIRMTWSVSMSCRRSSPFLKMISWWSSICSAR</sequence>
<accession>A0A6B0UGY3</accession>
<feature type="signal peptide" evidence="1">
    <location>
        <begin position="1"/>
        <end position="19"/>
    </location>
</feature>